<organism evidence="1 2">
    <name type="scientific">Parascaris equorum</name>
    <name type="common">Equine roundworm</name>
    <dbReference type="NCBI Taxonomy" id="6256"/>
    <lineage>
        <taxon>Eukaryota</taxon>
        <taxon>Metazoa</taxon>
        <taxon>Ecdysozoa</taxon>
        <taxon>Nematoda</taxon>
        <taxon>Chromadorea</taxon>
        <taxon>Rhabditida</taxon>
        <taxon>Spirurina</taxon>
        <taxon>Ascaridomorpha</taxon>
        <taxon>Ascaridoidea</taxon>
        <taxon>Ascarididae</taxon>
        <taxon>Parascaris</taxon>
    </lineage>
</organism>
<evidence type="ECO:0000313" key="1">
    <source>
        <dbReference type="Proteomes" id="UP000887564"/>
    </source>
</evidence>
<dbReference type="Proteomes" id="UP000887564">
    <property type="component" value="Unplaced"/>
</dbReference>
<keyword evidence="1" id="KW-1185">Reference proteome</keyword>
<evidence type="ECO:0000313" key="2">
    <source>
        <dbReference type="WBParaSite" id="PEQ_0000593401-mRNA-1"/>
    </source>
</evidence>
<reference evidence="2" key="1">
    <citation type="submission" date="2022-11" db="UniProtKB">
        <authorList>
            <consortium name="WormBaseParasite"/>
        </authorList>
    </citation>
    <scope>IDENTIFICATION</scope>
</reference>
<dbReference type="AlphaFoldDB" id="A0A914RVA7"/>
<accession>A0A914RVA7</accession>
<protein>
    <submittedName>
        <fullName evidence="2">Uncharacterized protein</fullName>
    </submittedName>
</protein>
<sequence>METLRVFASRKSAEVNGEPFRHYKRLYESFVLLASHFKTLRMRSLDRCVAAVFK</sequence>
<name>A0A914RVA7_PAREQ</name>
<dbReference type="WBParaSite" id="PEQ_0000593401-mRNA-1">
    <property type="protein sequence ID" value="PEQ_0000593401-mRNA-1"/>
    <property type="gene ID" value="PEQ_0000593401"/>
</dbReference>
<proteinExistence type="predicted"/>